<dbReference type="InterPro" id="IPR007213">
    <property type="entry name" value="Ppm1/Ppm2/Tcmp"/>
</dbReference>
<name>A0A0A9YCW9_LYGHE</name>
<dbReference type="GO" id="GO:0032259">
    <property type="term" value="P:methylation"/>
    <property type="evidence" value="ECO:0007669"/>
    <property type="project" value="UniProtKB-KW"/>
</dbReference>
<evidence type="ECO:0000313" key="3">
    <source>
        <dbReference type="EMBL" id="JAG29461.1"/>
    </source>
</evidence>
<organism evidence="3">
    <name type="scientific">Lygus hesperus</name>
    <name type="common">Western plant bug</name>
    <dbReference type="NCBI Taxonomy" id="30085"/>
    <lineage>
        <taxon>Eukaryota</taxon>
        <taxon>Metazoa</taxon>
        <taxon>Ecdysozoa</taxon>
        <taxon>Arthropoda</taxon>
        <taxon>Hexapoda</taxon>
        <taxon>Insecta</taxon>
        <taxon>Pterygota</taxon>
        <taxon>Neoptera</taxon>
        <taxon>Paraneoptera</taxon>
        <taxon>Hemiptera</taxon>
        <taxon>Heteroptera</taxon>
        <taxon>Panheteroptera</taxon>
        <taxon>Cimicomorpha</taxon>
        <taxon>Miridae</taxon>
        <taxon>Mirini</taxon>
        <taxon>Lygus</taxon>
    </lineage>
</organism>
<evidence type="ECO:0000256" key="2">
    <source>
        <dbReference type="ARBA" id="ARBA00022679"/>
    </source>
</evidence>
<accession>A0A0A9YCW9</accession>
<dbReference type="PANTHER" id="PTHR43619">
    <property type="entry name" value="S-ADENOSYL-L-METHIONINE-DEPENDENT METHYLTRANSFERASE YKTD-RELATED"/>
    <property type="match status" value="1"/>
</dbReference>
<proteinExistence type="predicted"/>
<protein>
    <submittedName>
        <fullName evidence="3">Uncharacterized protein</fullName>
    </submittedName>
</protein>
<dbReference type="GO" id="GO:0008168">
    <property type="term" value="F:methyltransferase activity"/>
    <property type="evidence" value="ECO:0007669"/>
    <property type="project" value="UniProtKB-KW"/>
</dbReference>
<reference evidence="3" key="2">
    <citation type="submission" date="2014-07" db="EMBL/GenBank/DDBJ databases">
        <authorList>
            <person name="Hull J."/>
        </authorList>
    </citation>
    <scope>NUCLEOTIDE SEQUENCE</scope>
</reference>
<sequence length="291" mass="32572">RSALLTARIRANDVLCSTPILKDMYSYAVVHGPCRNLCAAPYNHTKFLYRQMVSEFLRFGGVREDVGTLQPLYTLLAHGKREERDAAPYILTRTRCINDWIAHWISSLQPAQCQQIVLLGAGYDTRAYYLPCLARTAVFEVDTLELVSHKNSILPTPSSFLACRTLVRVGANLSHRTSFHHKKLTLQRIAAGQTSTSNGTHWVVGVLQNSLFVRHAPTLWILEGVLMYLTPPQVDEVLSLLGECCQYSANSHVVADFHTCSASTSARYVRNSIHLPCLFQSPNHPFLPCGF</sequence>
<gene>
    <name evidence="3" type="ORF">CM83_915</name>
</gene>
<feature type="non-terminal residue" evidence="3">
    <location>
        <position position="291"/>
    </location>
</feature>
<dbReference type="SUPFAM" id="SSF53335">
    <property type="entry name" value="S-adenosyl-L-methionine-dependent methyltransferases"/>
    <property type="match status" value="1"/>
</dbReference>
<dbReference type="Pfam" id="PF04072">
    <property type="entry name" value="LCM"/>
    <property type="match status" value="1"/>
</dbReference>
<dbReference type="Gene3D" id="3.40.50.150">
    <property type="entry name" value="Vaccinia Virus protein VP39"/>
    <property type="match status" value="1"/>
</dbReference>
<dbReference type="PANTHER" id="PTHR43619:SF2">
    <property type="entry name" value="S-ADENOSYL-L-METHIONINE-DEPENDENT METHYLTRANSFERASES SUPERFAMILY PROTEIN"/>
    <property type="match status" value="1"/>
</dbReference>
<keyword evidence="1" id="KW-0489">Methyltransferase</keyword>
<dbReference type="AlphaFoldDB" id="A0A0A9YCW9"/>
<feature type="non-terminal residue" evidence="3">
    <location>
        <position position="1"/>
    </location>
</feature>
<evidence type="ECO:0000256" key="1">
    <source>
        <dbReference type="ARBA" id="ARBA00022603"/>
    </source>
</evidence>
<keyword evidence="2" id="KW-0808">Transferase</keyword>
<dbReference type="InterPro" id="IPR029063">
    <property type="entry name" value="SAM-dependent_MTases_sf"/>
</dbReference>
<reference evidence="3" key="1">
    <citation type="journal article" date="2014" name="PLoS ONE">
        <title>Transcriptome-Based Identification of ABC Transporters in the Western Tarnished Plant Bug Lygus hesperus.</title>
        <authorList>
            <person name="Hull J.J."/>
            <person name="Chaney K."/>
            <person name="Geib S.M."/>
            <person name="Fabrick J.A."/>
            <person name="Brent C.S."/>
            <person name="Walsh D."/>
            <person name="Lavine L.C."/>
        </authorList>
    </citation>
    <scope>NUCLEOTIDE SEQUENCE</scope>
</reference>
<dbReference type="EMBL" id="GBHO01014143">
    <property type="protein sequence ID" value="JAG29461.1"/>
    <property type="molecule type" value="Transcribed_RNA"/>
</dbReference>